<feature type="region of interest" description="Disordered" evidence="3">
    <location>
        <begin position="126"/>
        <end position="154"/>
    </location>
</feature>
<evidence type="ECO:0000256" key="1">
    <source>
        <dbReference type="ARBA" id="ARBA00022729"/>
    </source>
</evidence>
<sequence>MAPETSIAYKVLEVYPRRRLVVITCHSPQAPLPVTYSLWGSQDTLVTKKVVRTPAPASFTINVTLKSSPDLLTYSCQAASSSGAHAASARLHMYWELWAKPVSQLQASFILQDQGSGPEVQVSCQASSGSPPISYSLAGSSAGPRTRSEPRAVPSRCCHQGSCPRDPPWCWPAASRSFQLSPLGCWAGTCGPGCDPGRGLAPSFLGCPRERPAAE</sequence>
<dbReference type="AlphaFoldDB" id="G1SLP9"/>
<dbReference type="PROSITE" id="PS50835">
    <property type="entry name" value="IG_LIKE"/>
    <property type="match status" value="1"/>
</dbReference>
<proteinExistence type="predicted"/>
<dbReference type="InterPro" id="IPR007110">
    <property type="entry name" value="Ig-like_dom"/>
</dbReference>
<reference evidence="5 6" key="1">
    <citation type="journal article" date="2011" name="Nature">
        <title>A high-resolution map of human evolutionary constraint using 29 mammals.</title>
        <authorList>
            <person name="Lindblad-Toh K."/>
            <person name="Garber M."/>
            <person name="Zuk O."/>
            <person name="Lin M.F."/>
            <person name="Parker B.J."/>
            <person name="Washietl S."/>
            <person name="Kheradpour P."/>
            <person name="Ernst J."/>
            <person name="Jordan G."/>
            <person name="Mauceli E."/>
            <person name="Ward L.D."/>
            <person name="Lowe C.B."/>
            <person name="Holloway A.K."/>
            <person name="Clamp M."/>
            <person name="Gnerre S."/>
            <person name="Alfoldi J."/>
            <person name="Beal K."/>
            <person name="Chang J."/>
            <person name="Clawson H."/>
            <person name="Cuff J."/>
            <person name="Di Palma F."/>
            <person name="Fitzgerald S."/>
            <person name="Flicek P."/>
            <person name="Guttman M."/>
            <person name="Hubisz M.J."/>
            <person name="Jaffe D.B."/>
            <person name="Jungreis I."/>
            <person name="Kent W.J."/>
            <person name="Kostka D."/>
            <person name="Lara M."/>
            <person name="Martins A.L."/>
            <person name="Massingham T."/>
            <person name="Moltke I."/>
            <person name="Raney B.J."/>
            <person name="Rasmussen M.D."/>
            <person name="Robinson J."/>
            <person name="Stark A."/>
            <person name="Vilella A.J."/>
            <person name="Wen J."/>
            <person name="Xie X."/>
            <person name="Zody M.C."/>
            <person name="Baldwin J."/>
            <person name="Bloom T."/>
            <person name="Chin C.W."/>
            <person name="Heiman D."/>
            <person name="Nicol R."/>
            <person name="Nusbaum C."/>
            <person name="Young S."/>
            <person name="Wilkinson J."/>
            <person name="Worley K.C."/>
            <person name="Kovar C.L."/>
            <person name="Muzny D.M."/>
            <person name="Gibbs R.A."/>
            <person name="Cree A."/>
            <person name="Dihn H.H."/>
            <person name="Fowler G."/>
            <person name="Jhangiani S."/>
            <person name="Joshi V."/>
            <person name="Lee S."/>
            <person name="Lewis L.R."/>
            <person name="Nazareth L.V."/>
            <person name="Okwuonu G."/>
            <person name="Santibanez J."/>
            <person name="Warren W.C."/>
            <person name="Mardis E.R."/>
            <person name="Weinstock G.M."/>
            <person name="Wilson R.K."/>
            <person name="Delehaunty K."/>
            <person name="Dooling D."/>
            <person name="Fronik C."/>
            <person name="Fulton L."/>
            <person name="Fulton B."/>
            <person name="Graves T."/>
            <person name="Minx P."/>
            <person name="Sodergren E."/>
            <person name="Birney E."/>
            <person name="Margulies E.H."/>
            <person name="Herrero J."/>
            <person name="Green E.D."/>
            <person name="Haussler D."/>
            <person name="Siepel A."/>
            <person name="Goldman N."/>
            <person name="Pollard K.S."/>
            <person name="Pedersen J.S."/>
            <person name="Lander E.S."/>
            <person name="Kellis M."/>
        </authorList>
    </citation>
    <scope>NUCLEOTIDE SEQUENCE [LARGE SCALE GENOMIC DNA]</scope>
    <source>
        <strain evidence="6">Thorbecke</strain>
    </source>
</reference>
<evidence type="ECO:0000256" key="3">
    <source>
        <dbReference type="SAM" id="MobiDB-lite"/>
    </source>
</evidence>
<name>G1SLP9_RABIT</name>
<protein>
    <recommendedName>
        <fullName evidence="4">Ig-like domain-containing protein</fullName>
    </recommendedName>
</protein>
<dbReference type="GeneTree" id="ENSGT01050000244808"/>
<evidence type="ECO:0000313" key="6">
    <source>
        <dbReference type="Proteomes" id="UP000001811"/>
    </source>
</evidence>
<feature type="compositionally biased region" description="Polar residues" evidence="3">
    <location>
        <begin position="126"/>
        <end position="139"/>
    </location>
</feature>
<evidence type="ECO:0000256" key="2">
    <source>
        <dbReference type="ARBA" id="ARBA00023180"/>
    </source>
</evidence>
<keyword evidence="6" id="KW-1185">Reference proteome</keyword>
<dbReference type="eggNOG" id="ENOG502SPUE">
    <property type="taxonomic scope" value="Eukaryota"/>
</dbReference>
<organism evidence="5 6">
    <name type="scientific">Oryctolagus cuniculus</name>
    <name type="common">Rabbit</name>
    <dbReference type="NCBI Taxonomy" id="9986"/>
    <lineage>
        <taxon>Eukaryota</taxon>
        <taxon>Metazoa</taxon>
        <taxon>Chordata</taxon>
        <taxon>Craniata</taxon>
        <taxon>Vertebrata</taxon>
        <taxon>Euteleostomi</taxon>
        <taxon>Mammalia</taxon>
        <taxon>Eutheria</taxon>
        <taxon>Euarchontoglires</taxon>
        <taxon>Glires</taxon>
        <taxon>Lagomorpha</taxon>
        <taxon>Leporidae</taxon>
        <taxon>Oryctolagus</taxon>
    </lineage>
</organism>
<evidence type="ECO:0000259" key="4">
    <source>
        <dbReference type="PROSITE" id="PS50835"/>
    </source>
</evidence>
<dbReference type="HOGENOM" id="CLU_096525_0_0_1"/>
<reference evidence="5" key="3">
    <citation type="submission" date="2025-09" db="UniProtKB">
        <authorList>
            <consortium name="Ensembl"/>
        </authorList>
    </citation>
    <scope>IDENTIFICATION</scope>
    <source>
        <strain evidence="5">Thorbecke</strain>
    </source>
</reference>
<dbReference type="Pfam" id="PF17736">
    <property type="entry name" value="Ig_C17orf99"/>
    <property type="match status" value="2"/>
</dbReference>
<keyword evidence="1" id="KW-0732">Signal</keyword>
<dbReference type="Bgee" id="ENSOCUG00000004394">
    <property type="expression patterns" value="Expressed in embryo and 4 other cell types or tissues"/>
</dbReference>
<accession>G1SLP9</accession>
<dbReference type="FunCoup" id="G1SLP9">
    <property type="interactions" value="79"/>
</dbReference>
<feature type="domain" description="Ig-like" evidence="4">
    <location>
        <begin position="3"/>
        <end position="92"/>
    </location>
</feature>
<keyword evidence="2" id="KW-0325">Glycoprotein</keyword>
<evidence type="ECO:0000313" key="5">
    <source>
        <dbReference type="Ensembl" id="ENSOCUP00000003795.3"/>
    </source>
</evidence>
<dbReference type="InParanoid" id="G1SLP9"/>
<reference evidence="5" key="2">
    <citation type="submission" date="2025-08" db="UniProtKB">
        <authorList>
            <consortium name="Ensembl"/>
        </authorList>
    </citation>
    <scope>IDENTIFICATION</scope>
    <source>
        <strain evidence="5">Thorbecke</strain>
    </source>
</reference>
<dbReference type="InterPro" id="IPR040878">
    <property type="entry name" value="IL-40-like_Ig"/>
</dbReference>
<dbReference type="Ensembl" id="ENSOCUT00000004392.3">
    <property type="protein sequence ID" value="ENSOCUP00000003795.3"/>
    <property type="gene ID" value="ENSOCUG00000004394.3"/>
</dbReference>
<dbReference type="Proteomes" id="UP000001811">
    <property type="component" value="Unplaced"/>
</dbReference>